<gene>
    <name evidence="8" type="ORF">MNEG_15295</name>
</gene>
<dbReference type="PANTHER" id="PTHR23236">
    <property type="entry name" value="EUKARYOTIC TRANSLATION INITIATION FACTOR 4B/4H"/>
    <property type="match status" value="1"/>
</dbReference>
<dbReference type="InterPro" id="IPR000504">
    <property type="entry name" value="RRM_dom"/>
</dbReference>
<feature type="domain" description="RRM" evidence="7">
    <location>
        <begin position="30"/>
        <end position="111"/>
    </location>
</feature>
<comment type="subcellular location">
    <subcellularLocation>
        <location evidence="1">Nucleus</location>
        <location evidence="1">Nucleolus</location>
    </subcellularLocation>
</comment>
<dbReference type="PANTHER" id="PTHR23236:SF25">
    <property type="entry name" value="RNA-BINDING PROTEIN 34"/>
    <property type="match status" value="1"/>
</dbReference>
<dbReference type="GO" id="GO:0003723">
    <property type="term" value="F:RNA binding"/>
    <property type="evidence" value="ECO:0007669"/>
    <property type="project" value="UniProtKB-UniRule"/>
</dbReference>
<evidence type="ECO:0000313" key="9">
    <source>
        <dbReference type="Proteomes" id="UP000054498"/>
    </source>
</evidence>
<dbReference type="Pfam" id="PF00076">
    <property type="entry name" value="RRM_1"/>
    <property type="match status" value="1"/>
</dbReference>
<feature type="compositionally biased region" description="Basic residues" evidence="6">
    <location>
        <begin position="174"/>
        <end position="185"/>
    </location>
</feature>
<dbReference type="InterPro" id="IPR035979">
    <property type="entry name" value="RBD_domain_sf"/>
</dbReference>
<comment type="similarity">
    <text evidence="2">Belongs to the RRM RBM34 family.</text>
</comment>
<feature type="region of interest" description="Disordered" evidence="6">
    <location>
        <begin position="1"/>
        <end position="25"/>
    </location>
</feature>
<evidence type="ECO:0000259" key="7">
    <source>
        <dbReference type="PROSITE" id="PS50102"/>
    </source>
</evidence>
<evidence type="ECO:0000256" key="4">
    <source>
        <dbReference type="ARBA" id="ARBA00023242"/>
    </source>
</evidence>
<dbReference type="RefSeq" id="XP_013891689.1">
    <property type="nucleotide sequence ID" value="XM_014036235.1"/>
</dbReference>
<dbReference type="KEGG" id="mng:MNEG_15295"/>
<dbReference type="EMBL" id="KK105419">
    <property type="protein sequence ID" value="KIY92669.1"/>
    <property type="molecule type" value="Genomic_DNA"/>
</dbReference>
<feature type="compositionally biased region" description="Gly residues" evidence="6">
    <location>
        <begin position="111"/>
        <end position="134"/>
    </location>
</feature>
<feature type="compositionally biased region" description="Low complexity" evidence="6">
    <location>
        <begin position="218"/>
        <end position="245"/>
    </location>
</feature>
<dbReference type="InterPro" id="IPR012677">
    <property type="entry name" value="Nucleotide-bd_a/b_plait_sf"/>
</dbReference>
<dbReference type="PROSITE" id="PS50102">
    <property type="entry name" value="RRM"/>
    <property type="match status" value="1"/>
</dbReference>
<sequence>MVNRAAAPRGKAAKQGERGPGGGATYDPVRSVFVGNLDFKVAEEELVAAFSQGPELQGALEAVRVVRDAKTNIGKGFAFVLFKTKAAARAALALDGTKVAKRTIRVTRATQGGGGIGKAGPKGKGGKPAAGSGGARRLLGVQQGGVAKKSAQGRPAKAAVAAASDWQGLQTKGRGTKVRGPKRSKPSGGGTGAAGGGTGPGTAPRKGPGKGPGKGAGKQKQQGKRPAVAARKAAQRQQSANSKQR</sequence>
<evidence type="ECO:0000256" key="5">
    <source>
        <dbReference type="PROSITE-ProRule" id="PRU00176"/>
    </source>
</evidence>
<reference evidence="8 9" key="1">
    <citation type="journal article" date="2013" name="BMC Genomics">
        <title>Reconstruction of the lipid metabolism for the microalga Monoraphidium neglectum from its genome sequence reveals characteristics suitable for biofuel production.</title>
        <authorList>
            <person name="Bogen C."/>
            <person name="Al-Dilaimi A."/>
            <person name="Albersmeier A."/>
            <person name="Wichmann J."/>
            <person name="Grundmann M."/>
            <person name="Rupp O."/>
            <person name="Lauersen K.J."/>
            <person name="Blifernez-Klassen O."/>
            <person name="Kalinowski J."/>
            <person name="Goesmann A."/>
            <person name="Mussgnug J.H."/>
            <person name="Kruse O."/>
        </authorList>
    </citation>
    <scope>NUCLEOTIDE SEQUENCE [LARGE SCALE GENOMIC DNA]</scope>
    <source>
        <strain evidence="8 9">SAG 48.87</strain>
    </source>
</reference>
<evidence type="ECO:0000256" key="6">
    <source>
        <dbReference type="SAM" id="MobiDB-lite"/>
    </source>
</evidence>
<keyword evidence="4" id="KW-0539">Nucleus</keyword>
<dbReference type="OrthoDB" id="442677at2759"/>
<organism evidence="8 9">
    <name type="scientific">Monoraphidium neglectum</name>
    <dbReference type="NCBI Taxonomy" id="145388"/>
    <lineage>
        <taxon>Eukaryota</taxon>
        <taxon>Viridiplantae</taxon>
        <taxon>Chlorophyta</taxon>
        <taxon>core chlorophytes</taxon>
        <taxon>Chlorophyceae</taxon>
        <taxon>CS clade</taxon>
        <taxon>Sphaeropleales</taxon>
        <taxon>Selenastraceae</taxon>
        <taxon>Monoraphidium</taxon>
    </lineage>
</organism>
<dbReference type="GO" id="GO:0005730">
    <property type="term" value="C:nucleolus"/>
    <property type="evidence" value="ECO:0007669"/>
    <property type="project" value="UniProtKB-SubCell"/>
</dbReference>
<dbReference type="Proteomes" id="UP000054498">
    <property type="component" value="Unassembled WGS sequence"/>
</dbReference>
<evidence type="ECO:0000313" key="8">
    <source>
        <dbReference type="EMBL" id="KIY92669.1"/>
    </source>
</evidence>
<keyword evidence="9" id="KW-1185">Reference proteome</keyword>
<dbReference type="GeneID" id="25732942"/>
<dbReference type="SUPFAM" id="SSF54928">
    <property type="entry name" value="RNA-binding domain, RBD"/>
    <property type="match status" value="1"/>
</dbReference>
<dbReference type="AlphaFoldDB" id="A0A0D2LLM3"/>
<keyword evidence="3 5" id="KW-0694">RNA-binding</keyword>
<protein>
    <recommendedName>
        <fullName evidence="7">RRM domain-containing protein</fullName>
    </recommendedName>
</protein>
<dbReference type="STRING" id="145388.A0A0D2LLM3"/>
<evidence type="ECO:0000256" key="1">
    <source>
        <dbReference type="ARBA" id="ARBA00004604"/>
    </source>
</evidence>
<feature type="compositionally biased region" description="Gly residues" evidence="6">
    <location>
        <begin position="187"/>
        <end position="200"/>
    </location>
</feature>
<accession>A0A0D2LLM3</accession>
<feature type="region of interest" description="Disordered" evidence="6">
    <location>
        <begin position="110"/>
        <end position="245"/>
    </location>
</feature>
<dbReference type="Gene3D" id="3.30.70.330">
    <property type="match status" value="1"/>
</dbReference>
<evidence type="ECO:0000256" key="2">
    <source>
        <dbReference type="ARBA" id="ARBA00007077"/>
    </source>
</evidence>
<name>A0A0D2LLM3_9CHLO</name>
<proteinExistence type="inferred from homology"/>
<evidence type="ECO:0000256" key="3">
    <source>
        <dbReference type="ARBA" id="ARBA00022884"/>
    </source>
</evidence>
<dbReference type="SMART" id="SM00360">
    <property type="entry name" value="RRM"/>
    <property type="match status" value="1"/>
</dbReference>